<keyword evidence="4 5" id="KW-0472">Membrane</keyword>
<feature type="transmembrane region" description="Helical" evidence="5">
    <location>
        <begin position="233"/>
        <end position="254"/>
    </location>
</feature>
<feature type="transmembrane region" description="Helical" evidence="5">
    <location>
        <begin position="138"/>
        <end position="158"/>
    </location>
</feature>
<name>A0A1L3Q1J4_9EURY</name>
<dbReference type="Pfam" id="PF01040">
    <property type="entry name" value="UbiA"/>
    <property type="match status" value="1"/>
</dbReference>
<dbReference type="GO" id="GO:0005886">
    <property type="term" value="C:plasma membrane"/>
    <property type="evidence" value="ECO:0007669"/>
    <property type="project" value="UniProtKB-SubCell"/>
</dbReference>
<gene>
    <name evidence="6" type="ORF">BHR79_03950</name>
    <name evidence="7" type="ORF">EFE40_08125</name>
    <name evidence="8" type="ORF">SAMN04515625_1584</name>
</gene>
<feature type="transmembrane region" description="Helical" evidence="5">
    <location>
        <begin position="164"/>
        <end position="182"/>
    </location>
</feature>
<proteinExistence type="predicted"/>
<feature type="transmembrane region" description="Helical" evidence="5">
    <location>
        <begin position="12"/>
        <end position="34"/>
    </location>
</feature>
<dbReference type="Proteomes" id="UP000267921">
    <property type="component" value="Unassembled WGS sequence"/>
</dbReference>
<feature type="transmembrane region" description="Helical" evidence="5">
    <location>
        <begin position="194"/>
        <end position="221"/>
    </location>
</feature>
<dbReference type="AlphaFoldDB" id="A0A1L3Q1J4"/>
<evidence type="ECO:0000313" key="11">
    <source>
        <dbReference type="Proteomes" id="UP000267921"/>
    </source>
</evidence>
<evidence type="ECO:0000313" key="8">
    <source>
        <dbReference type="EMBL" id="SDW75710.1"/>
    </source>
</evidence>
<dbReference type="OrthoDB" id="11851at2157"/>
<dbReference type="PANTHER" id="PTHR42723">
    <property type="entry name" value="CHLOROPHYLL SYNTHASE"/>
    <property type="match status" value="1"/>
</dbReference>
<evidence type="ECO:0000256" key="5">
    <source>
        <dbReference type="SAM" id="Phobius"/>
    </source>
</evidence>
<keyword evidence="2 5" id="KW-0812">Transmembrane</keyword>
<sequence length="291" mass="32144">MSFNVETIKNYMVLTRIGNSVFATFSVFLAGILSEDLSGHVIEYMLAASVAIFLFMGSFAINDYYDRFADRLNGKMARPLVHGNLSEKKALQAGLLFLAISLLLSVPLGPVILIFIGLNIVVSLLYSMRLKKIFLLKNISIAYCFMATILFGSIISDVEIEPLAGYYMLMAFLVGLGYEIMIDIPDMEGDRACGISTLACCVSPRFAAAVSSAIYVVVFLLDPLPFFVQIHPALFYDLLFLVLILPVSLMYIFISRSLLNNPSRENTLGIRSRTLAVMQVGSVAYLVGFIM</sequence>
<dbReference type="InterPro" id="IPR050475">
    <property type="entry name" value="Prenyltransferase_related"/>
</dbReference>
<dbReference type="KEGG" id="mhaz:BHR79_03950"/>
<dbReference type="RefSeq" id="WP_072561171.1">
    <property type="nucleotide sequence ID" value="NZ_CP017921.1"/>
</dbReference>
<evidence type="ECO:0000313" key="10">
    <source>
        <dbReference type="Proteomes" id="UP000198669"/>
    </source>
</evidence>
<dbReference type="EMBL" id="FNMU01000004">
    <property type="protein sequence ID" value="SDW75710.1"/>
    <property type="molecule type" value="Genomic_DNA"/>
</dbReference>
<keyword evidence="3 5" id="KW-1133">Transmembrane helix</keyword>
<reference evidence="8 10" key="2">
    <citation type="submission" date="2016-10" db="EMBL/GenBank/DDBJ databases">
        <authorList>
            <person name="de Groot N.N."/>
        </authorList>
    </citation>
    <scope>NUCLEOTIDE SEQUENCE [LARGE SCALE GENOMIC DNA]</scope>
    <source>
        <strain evidence="8 10">Z-7982</strain>
    </source>
</reference>
<dbReference type="EMBL" id="CP017921">
    <property type="protein sequence ID" value="APH38720.1"/>
    <property type="molecule type" value="Genomic_DNA"/>
</dbReference>
<organism evidence="6 9">
    <name type="scientific">Methanohalophilus halophilus</name>
    <dbReference type="NCBI Taxonomy" id="2177"/>
    <lineage>
        <taxon>Archaea</taxon>
        <taxon>Methanobacteriati</taxon>
        <taxon>Methanobacteriota</taxon>
        <taxon>Stenosarchaea group</taxon>
        <taxon>Methanomicrobia</taxon>
        <taxon>Methanosarcinales</taxon>
        <taxon>Methanosarcinaceae</taxon>
        <taxon>Methanohalophilus</taxon>
    </lineage>
</organism>
<accession>A0A1L3Q1J4</accession>
<dbReference type="InterPro" id="IPR044878">
    <property type="entry name" value="UbiA_sf"/>
</dbReference>
<reference evidence="6 9" key="1">
    <citation type="submission" date="2016-10" db="EMBL/GenBank/DDBJ databases">
        <title>Methanohalophilus halophilus.</title>
        <authorList>
            <person name="L'haridon S."/>
        </authorList>
    </citation>
    <scope>NUCLEOTIDE SEQUENCE [LARGE SCALE GENOMIC DNA]</scope>
    <source>
        <strain evidence="6 9">Z-7982</strain>
    </source>
</reference>
<evidence type="ECO:0000256" key="3">
    <source>
        <dbReference type="ARBA" id="ARBA00022989"/>
    </source>
</evidence>
<evidence type="ECO:0000256" key="4">
    <source>
        <dbReference type="ARBA" id="ARBA00023136"/>
    </source>
</evidence>
<feature type="transmembrane region" description="Helical" evidence="5">
    <location>
        <begin position="95"/>
        <end position="126"/>
    </location>
</feature>
<dbReference type="Gene3D" id="1.10.357.140">
    <property type="entry name" value="UbiA prenyltransferase"/>
    <property type="match status" value="1"/>
</dbReference>
<evidence type="ECO:0000313" key="7">
    <source>
        <dbReference type="EMBL" id="RNI07915.1"/>
    </source>
</evidence>
<evidence type="ECO:0000256" key="1">
    <source>
        <dbReference type="ARBA" id="ARBA00004651"/>
    </source>
</evidence>
<dbReference type="GO" id="GO:0016765">
    <property type="term" value="F:transferase activity, transferring alkyl or aryl (other than methyl) groups"/>
    <property type="evidence" value="ECO:0007669"/>
    <property type="project" value="InterPro"/>
</dbReference>
<keyword evidence="8" id="KW-0808">Transferase</keyword>
<feature type="transmembrane region" description="Helical" evidence="5">
    <location>
        <begin position="41"/>
        <end position="61"/>
    </location>
</feature>
<comment type="subcellular location">
    <subcellularLocation>
        <location evidence="1">Cell membrane</location>
        <topology evidence="1">Multi-pass membrane protein</topology>
    </subcellularLocation>
</comment>
<feature type="transmembrane region" description="Helical" evidence="5">
    <location>
        <begin position="274"/>
        <end position="290"/>
    </location>
</feature>
<reference evidence="7 11" key="3">
    <citation type="submission" date="2018-10" db="EMBL/GenBank/DDBJ databases">
        <title>Cultivation of a novel Methanohalophilus strain from Kebrit Deep of the Red Sea and a genomic comparison of members of the genus Methanohalophilus.</title>
        <authorList>
            <person name="Guan Y."/>
            <person name="Ngugi D.K."/>
            <person name="Stingl U."/>
        </authorList>
    </citation>
    <scope>NUCLEOTIDE SEQUENCE [LARGE SCALE GENOMIC DNA]</scope>
    <source>
        <strain evidence="7 11">DSM 3094</strain>
    </source>
</reference>
<dbReference type="GeneID" id="30582888"/>
<dbReference type="EMBL" id="RJJG01000006">
    <property type="protein sequence ID" value="RNI07915.1"/>
    <property type="molecule type" value="Genomic_DNA"/>
</dbReference>
<dbReference type="Proteomes" id="UP000186879">
    <property type="component" value="Chromosome"/>
</dbReference>
<evidence type="ECO:0000313" key="6">
    <source>
        <dbReference type="EMBL" id="APH38720.1"/>
    </source>
</evidence>
<evidence type="ECO:0000256" key="2">
    <source>
        <dbReference type="ARBA" id="ARBA00022692"/>
    </source>
</evidence>
<dbReference type="InterPro" id="IPR000537">
    <property type="entry name" value="UbiA_prenyltransferase"/>
</dbReference>
<dbReference type="Proteomes" id="UP000198669">
    <property type="component" value="Unassembled WGS sequence"/>
</dbReference>
<evidence type="ECO:0000313" key="9">
    <source>
        <dbReference type="Proteomes" id="UP000186879"/>
    </source>
</evidence>
<keyword evidence="9" id="KW-1185">Reference proteome</keyword>
<dbReference type="STRING" id="2177.BHR79_03950"/>
<dbReference type="PANTHER" id="PTHR42723:SF1">
    <property type="entry name" value="CHLOROPHYLL SYNTHASE, CHLOROPLASTIC"/>
    <property type="match status" value="1"/>
</dbReference>
<protein>
    <submittedName>
        <fullName evidence="8">Geranylgeranylglycerol-phosphate geranylgeranyltransferase</fullName>
    </submittedName>
</protein>